<comment type="caution">
    <text evidence="9">The sequence shown here is derived from an EMBL/GenBank/DDBJ whole genome shotgun (WGS) entry which is preliminary data.</text>
</comment>
<dbReference type="SUPFAM" id="SSF52540">
    <property type="entry name" value="P-loop containing nucleoside triphosphate hydrolases"/>
    <property type="match status" value="1"/>
</dbReference>
<dbReference type="PROSITE" id="PS00211">
    <property type="entry name" value="ABC_TRANSPORTER_1"/>
    <property type="match status" value="1"/>
</dbReference>
<dbReference type="SUPFAM" id="SSF50331">
    <property type="entry name" value="MOP-like"/>
    <property type="match status" value="1"/>
</dbReference>
<dbReference type="PANTHER" id="PTHR42781">
    <property type="entry name" value="SPERMIDINE/PUTRESCINE IMPORT ATP-BINDING PROTEIN POTA"/>
    <property type="match status" value="1"/>
</dbReference>
<name>A0A498CYW9_9FIRM</name>
<protein>
    <recommendedName>
        <fullName evidence="7">Spermidine/putrescine import ATP-binding protein PotA</fullName>
        <ecNumber evidence="7">7.6.2.11</ecNumber>
    </recommendedName>
</protein>
<reference evidence="9 10" key="1">
    <citation type="submission" date="2018-10" db="EMBL/GenBank/DDBJ databases">
        <title>Anaerotruncus faecis sp. nov., isolated from human feces.</title>
        <authorList>
            <person name="Wang Y.-J."/>
        </authorList>
    </citation>
    <scope>NUCLEOTIDE SEQUENCE [LARGE SCALE GENOMIC DNA]</scope>
    <source>
        <strain evidence="9 10">22A2-44</strain>
    </source>
</reference>
<dbReference type="Pfam" id="PF00005">
    <property type="entry name" value="ABC_tran"/>
    <property type="match status" value="1"/>
</dbReference>
<dbReference type="GO" id="GO:0005524">
    <property type="term" value="F:ATP binding"/>
    <property type="evidence" value="ECO:0007669"/>
    <property type="project" value="UniProtKB-KW"/>
</dbReference>
<dbReference type="GO" id="GO:0043190">
    <property type="term" value="C:ATP-binding cassette (ABC) transporter complex"/>
    <property type="evidence" value="ECO:0007669"/>
    <property type="project" value="InterPro"/>
</dbReference>
<dbReference type="InterPro" id="IPR008995">
    <property type="entry name" value="Mo/tungstate-bd_C_term_dom"/>
</dbReference>
<dbReference type="InterPro" id="IPR003593">
    <property type="entry name" value="AAA+_ATPase"/>
</dbReference>
<dbReference type="FunFam" id="3.40.50.300:FF:000133">
    <property type="entry name" value="Spermidine/putrescine import ATP-binding protein PotA"/>
    <property type="match status" value="1"/>
</dbReference>
<keyword evidence="2 7" id="KW-1003">Cell membrane</keyword>
<dbReference type="InterPro" id="IPR003439">
    <property type="entry name" value="ABC_transporter-like_ATP-bd"/>
</dbReference>
<dbReference type="NCBIfam" id="TIGR01187">
    <property type="entry name" value="potA"/>
    <property type="match status" value="1"/>
</dbReference>
<keyword evidence="6 7" id="KW-0472">Membrane</keyword>
<evidence type="ECO:0000313" key="9">
    <source>
        <dbReference type="EMBL" id="RLL11558.1"/>
    </source>
</evidence>
<keyword evidence="1 7" id="KW-0813">Transport</keyword>
<dbReference type="InterPro" id="IPR017871">
    <property type="entry name" value="ABC_transporter-like_CS"/>
</dbReference>
<dbReference type="InterPro" id="IPR017879">
    <property type="entry name" value="PotA_ATP-bd"/>
</dbReference>
<dbReference type="AlphaFoldDB" id="A0A498CYW9"/>
<dbReference type="Pfam" id="PF08402">
    <property type="entry name" value="TOBE_2"/>
    <property type="match status" value="1"/>
</dbReference>
<comment type="function">
    <text evidence="7">Part of the ABC transporter complex PotABCD involved in spermidine/putrescine import. Responsible for energy coupling to the transport system.</text>
</comment>
<evidence type="ECO:0000256" key="6">
    <source>
        <dbReference type="ARBA" id="ARBA00023136"/>
    </source>
</evidence>
<dbReference type="EMBL" id="RCHT01000008">
    <property type="protein sequence ID" value="RLL11558.1"/>
    <property type="molecule type" value="Genomic_DNA"/>
</dbReference>
<dbReference type="GO" id="GO:0016887">
    <property type="term" value="F:ATP hydrolysis activity"/>
    <property type="evidence" value="ECO:0007669"/>
    <property type="project" value="InterPro"/>
</dbReference>
<dbReference type="RefSeq" id="WP_121586670.1">
    <property type="nucleotide sequence ID" value="NZ_DBFSDP010000002.1"/>
</dbReference>
<evidence type="ECO:0000256" key="3">
    <source>
        <dbReference type="ARBA" id="ARBA00022741"/>
    </source>
</evidence>
<dbReference type="InterPro" id="IPR005893">
    <property type="entry name" value="PotA-like"/>
</dbReference>
<accession>A0A498CYW9</accession>
<organism evidence="9 10">
    <name type="scientific">Anaerotruncus massiliensis</name>
    <name type="common">ex Liu et al. 2021</name>
    <dbReference type="NCBI Taxonomy" id="2321404"/>
    <lineage>
        <taxon>Bacteria</taxon>
        <taxon>Bacillati</taxon>
        <taxon>Bacillota</taxon>
        <taxon>Clostridia</taxon>
        <taxon>Eubacteriales</taxon>
        <taxon>Oscillospiraceae</taxon>
        <taxon>Anaerotruncus</taxon>
    </lineage>
</organism>
<evidence type="ECO:0000256" key="1">
    <source>
        <dbReference type="ARBA" id="ARBA00022448"/>
    </source>
</evidence>
<dbReference type="GO" id="GO:0015594">
    <property type="term" value="F:ABC-type putrescine transporter activity"/>
    <property type="evidence" value="ECO:0007669"/>
    <property type="project" value="InterPro"/>
</dbReference>
<evidence type="ECO:0000259" key="8">
    <source>
        <dbReference type="PROSITE" id="PS50893"/>
    </source>
</evidence>
<dbReference type="Proteomes" id="UP000276301">
    <property type="component" value="Unassembled WGS sequence"/>
</dbReference>
<keyword evidence="4 7" id="KW-0067">ATP-binding</keyword>
<dbReference type="InterPro" id="IPR013611">
    <property type="entry name" value="Transp-assoc_OB_typ2"/>
</dbReference>
<evidence type="ECO:0000256" key="5">
    <source>
        <dbReference type="ARBA" id="ARBA00022967"/>
    </source>
</evidence>
<dbReference type="EC" id="7.6.2.11" evidence="7"/>
<keyword evidence="5 7" id="KW-1278">Translocase</keyword>
<dbReference type="InterPro" id="IPR050093">
    <property type="entry name" value="ABC_SmlMolc_Importer"/>
</dbReference>
<dbReference type="PROSITE" id="PS50893">
    <property type="entry name" value="ABC_TRANSPORTER_2"/>
    <property type="match status" value="1"/>
</dbReference>
<comment type="similarity">
    <text evidence="7">Belongs to the ABC transporter superfamily. Spermidine/putrescine importer (TC 3.A.1.11.1) family.</text>
</comment>
<dbReference type="Gene3D" id="2.40.50.100">
    <property type="match status" value="1"/>
</dbReference>
<comment type="subunit">
    <text evidence="7">The complex is composed of two ATP-binding proteins (PotA), two transmembrane proteins (PotB and PotC) and a solute-binding protein (PotD).</text>
</comment>
<proteinExistence type="inferred from homology"/>
<sequence>MEDVLLSLQEICKAFGETEALAGVSLDVREGEFLTLLGPSGCGKTTTLRIIAGLESPDSGRVLLRGEDMTGWEPNRRPVNTVFQSYALFPHMNVAKNIGYGLRLKKTPKEEIRRRVDEMLGLVQLPGFGGRMPNQLSGGQRQRVAIARAIVNDPAVLLLDEPLGALDLQLRRQMQTELKSLQKDLGITFIYITHDQEEALNMSDRIGIMNEGRILQLGKPDEIYERPQTRFAAEFIGQSNIFTAEVAGREPDGTLTLLYAGGVVKACGEGTPGERVTLSVRTERIRFGEECRYGFALTGIVRAHSYTGGMLRTTLGLSDGQELIVSGMGGGGDRAEVGETVHIYWKPACAAIVERGDQHEARA</sequence>
<dbReference type="CDD" id="cd03300">
    <property type="entry name" value="ABC_PotA_N"/>
    <property type="match status" value="1"/>
</dbReference>
<dbReference type="PANTHER" id="PTHR42781:SF4">
    <property type="entry name" value="SPERMIDINE_PUTRESCINE IMPORT ATP-BINDING PROTEIN POTA"/>
    <property type="match status" value="1"/>
</dbReference>
<keyword evidence="10" id="KW-1185">Reference proteome</keyword>
<keyword evidence="3 7" id="KW-0547">Nucleotide-binding</keyword>
<evidence type="ECO:0000313" key="10">
    <source>
        <dbReference type="Proteomes" id="UP000276301"/>
    </source>
</evidence>
<dbReference type="Gene3D" id="3.40.50.300">
    <property type="entry name" value="P-loop containing nucleotide triphosphate hydrolases"/>
    <property type="match status" value="1"/>
</dbReference>
<evidence type="ECO:0000256" key="4">
    <source>
        <dbReference type="ARBA" id="ARBA00022840"/>
    </source>
</evidence>
<gene>
    <name evidence="7" type="primary">potA</name>
    <name evidence="9" type="ORF">D4A47_06555</name>
</gene>
<evidence type="ECO:0000256" key="2">
    <source>
        <dbReference type="ARBA" id="ARBA00022475"/>
    </source>
</evidence>
<comment type="catalytic activity">
    <reaction evidence="7">
        <text>ATP + H2O + polyamine-[polyamine-binding protein]Side 1 = ADP + phosphate + polyamineSide 2 + [polyamine-binding protein]Side 1.</text>
        <dbReference type="EC" id="7.6.2.11"/>
    </reaction>
</comment>
<dbReference type="SMART" id="SM00382">
    <property type="entry name" value="AAA"/>
    <property type="match status" value="1"/>
</dbReference>
<feature type="domain" description="ABC transporter" evidence="8">
    <location>
        <begin position="6"/>
        <end position="236"/>
    </location>
</feature>
<dbReference type="InterPro" id="IPR027417">
    <property type="entry name" value="P-loop_NTPase"/>
</dbReference>
<evidence type="ECO:0000256" key="7">
    <source>
        <dbReference type="RuleBase" id="RU364083"/>
    </source>
</evidence>